<name>A0A0W8FFM0_9ZZZZ</name>
<organism evidence="2">
    <name type="scientific">hydrocarbon metagenome</name>
    <dbReference type="NCBI Taxonomy" id="938273"/>
    <lineage>
        <taxon>unclassified sequences</taxon>
        <taxon>metagenomes</taxon>
        <taxon>ecological metagenomes</taxon>
    </lineage>
</organism>
<proteinExistence type="predicted"/>
<sequence length="46" mass="5551">MELNFIQTIKYKYRDKELTVWNLWRNGSIATRYLTLLAFSSLLLLL</sequence>
<comment type="caution">
    <text evidence="2">The sequence shown here is derived from an EMBL/GenBank/DDBJ whole genome shotgun (WGS) entry which is preliminary data.</text>
</comment>
<gene>
    <name evidence="2" type="ORF">ASZ90_010615</name>
</gene>
<dbReference type="AlphaFoldDB" id="A0A0W8FFM0"/>
<feature type="transmembrane region" description="Helical" evidence="1">
    <location>
        <begin position="23"/>
        <end position="45"/>
    </location>
</feature>
<dbReference type="EMBL" id="LNQE01001266">
    <property type="protein sequence ID" value="KUG19675.1"/>
    <property type="molecule type" value="Genomic_DNA"/>
</dbReference>
<keyword evidence="1" id="KW-0472">Membrane</keyword>
<protein>
    <submittedName>
        <fullName evidence="2">Uncharacterized protein</fullName>
    </submittedName>
</protein>
<keyword evidence="1" id="KW-0812">Transmembrane</keyword>
<evidence type="ECO:0000313" key="2">
    <source>
        <dbReference type="EMBL" id="KUG19675.1"/>
    </source>
</evidence>
<reference evidence="2" key="1">
    <citation type="journal article" date="2015" name="Proc. Natl. Acad. Sci. U.S.A.">
        <title>Networks of energetic and metabolic interactions define dynamics in microbial communities.</title>
        <authorList>
            <person name="Embree M."/>
            <person name="Liu J.K."/>
            <person name="Al-Bassam M.M."/>
            <person name="Zengler K."/>
        </authorList>
    </citation>
    <scope>NUCLEOTIDE SEQUENCE</scope>
</reference>
<accession>A0A0W8FFM0</accession>
<evidence type="ECO:0000256" key="1">
    <source>
        <dbReference type="SAM" id="Phobius"/>
    </source>
</evidence>
<keyword evidence="1" id="KW-1133">Transmembrane helix</keyword>